<dbReference type="Gene3D" id="3.40.50.12780">
    <property type="entry name" value="N-terminal domain of ligase-like"/>
    <property type="match status" value="1"/>
</dbReference>
<dbReference type="InterPro" id="IPR025110">
    <property type="entry name" value="AMP-bd_C"/>
</dbReference>
<dbReference type="InterPro" id="IPR042099">
    <property type="entry name" value="ANL_N_sf"/>
</dbReference>
<evidence type="ECO:0000313" key="4">
    <source>
        <dbReference type="Proteomes" id="UP001595975"/>
    </source>
</evidence>
<dbReference type="Pfam" id="PF00501">
    <property type="entry name" value="AMP-binding"/>
    <property type="match status" value="1"/>
</dbReference>
<accession>A0ABW0X6Z5</accession>
<dbReference type="Proteomes" id="UP001595975">
    <property type="component" value="Unassembled WGS sequence"/>
</dbReference>
<dbReference type="PROSITE" id="PS00455">
    <property type="entry name" value="AMP_BINDING"/>
    <property type="match status" value="1"/>
</dbReference>
<feature type="domain" description="AMP-binding enzyme C-terminal" evidence="2">
    <location>
        <begin position="429"/>
        <end position="500"/>
    </location>
</feature>
<reference evidence="4" key="1">
    <citation type="journal article" date="2019" name="Int. J. Syst. Evol. Microbiol.">
        <title>The Global Catalogue of Microorganisms (GCM) 10K type strain sequencing project: providing services to taxonomists for standard genome sequencing and annotation.</title>
        <authorList>
            <consortium name="The Broad Institute Genomics Platform"/>
            <consortium name="The Broad Institute Genome Sequencing Center for Infectious Disease"/>
            <person name="Wu L."/>
            <person name="Ma J."/>
        </authorList>
    </citation>
    <scope>NUCLEOTIDE SEQUENCE [LARGE SCALE GENOMIC DNA]</scope>
    <source>
        <strain evidence="4">CGMCC 4.1437</strain>
    </source>
</reference>
<evidence type="ECO:0000313" key="3">
    <source>
        <dbReference type="EMBL" id="MFC5666307.1"/>
    </source>
</evidence>
<dbReference type="SUPFAM" id="SSF56801">
    <property type="entry name" value="Acetyl-CoA synthetase-like"/>
    <property type="match status" value="1"/>
</dbReference>
<dbReference type="InterPro" id="IPR045851">
    <property type="entry name" value="AMP-bd_C_sf"/>
</dbReference>
<name>A0ABW0X6Z5_9ACTN</name>
<proteinExistence type="predicted"/>
<dbReference type="PANTHER" id="PTHR45527:SF1">
    <property type="entry name" value="FATTY ACID SYNTHASE"/>
    <property type="match status" value="1"/>
</dbReference>
<dbReference type="InterPro" id="IPR020845">
    <property type="entry name" value="AMP-binding_CS"/>
</dbReference>
<evidence type="ECO:0000259" key="1">
    <source>
        <dbReference type="Pfam" id="PF00501"/>
    </source>
</evidence>
<dbReference type="CDD" id="cd05930">
    <property type="entry name" value="A_NRPS"/>
    <property type="match status" value="1"/>
</dbReference>
<dbReference type="InterPro" id="IPR010071">
    <property type="entry name" value="AA_adenyl_dom"/>
</dbReference>
<feature type="domain" description="AMP-dependent synthetase/ligase" evidence="1">
    <location>
        <begin position="10"/>
        <end position="372"/>
    </location>
</feature>
<comment type="caution">
    <text evidence="3">The sequence shown here is derived from an EMBL/GenBank/DDBJ whole genome shotgun (WGS) entry which is preliminary data.</text>
</comment>
<dbReference type="Pfam" id="PF13193">
    <property type="entry name" value="AMP-binding_C"/>
    <property type="match status" value="1"/>
</dbReference>
<sequence length="511" mass="54037">MNESVPDLVARVAAAHPDRPAVRDGQGLVSYRELVEGADRWEAALRGRGVAPGDTVAVCLPRAAVTLQAVLGIWRTGAVLVPLDPGHPVARWQFVLADCRARAVVCTKELAPRLREACGSTPARGRTDVVTVEGIDADHPPRALSATPSTPSTTPVDPYSPAYVLYTSGSTGVPKGVRVRHGALAHYVGCAGQLYEGASGPAPWHSPLAFDATVTSLWVPLTHGGEVWPVPGSDPLSGLEGLAKLLTAPVDIGILKITPTHLEALGNWLGPEGTPAAITSLVIGGEALRADQVRPWLAKCTQIVNEYGPTESTVGVVVASVKPEHVAHGAIPIGWPLPGTEILLRESSGAVPGPGEPGELCVAGPQLADGYLNRPELTEERFPPHPLRPGERMYRTGDLAMAGRDGELYYAGRIDEQIKFRGQRIEPGEIETVMCGHSEIGQAAVVVREDRLVAYVVPREGGAAPGLLALTGYLADLLPPALVPQQVLTVRELPVTPNGKLDRNALRDRKL</sequence>
<keyword evidence="4" id="KW-1185">Reference proteome</keyword>
<evidence type="ECO:0000259" key="2">
    <source>
        <dbReference type="Pfam" id="PF13193"/>
    </source>
</evidence>
<dbReference type="Gene3D" id="3.30.300.30">
    <property type="match status" value="1"/>
</dbReference>
<dbReference type="PANTHER" id="PTHR45527">
    <property type="entry name" value="NONRIBOSOMAL PEPTIDE SYNTHETASE"/>
    <property type="match status" value="1"/>
</dbReference>
<organism evidence="3 4">
    <name type="scientific">Kitasatospora misakiensis</name>
    <dbReference type="NCBI Taxonomy" id="67330"/>
    <lineage>
        <taxon>Bacteria</taxon>
        <taxon>Bacillati</taxon>
        <taxon>Actinomycetota</taxon>
        <taxon>Actinomycetes</taxon>
        <taxon>Kitasatosporales</taxon>
        <taxon>Streptomycetaceae</taxon>
        <taxon>Kitasatospora</taxon>
    </lineage>
</organism>
<dbReference type="EMBL" id="JBHSOF010000038">
    <property type="protein sequence ID" value="MFC5666307.1"/>
    <property type="molecule type" value="Genomic_DNA"/>
</dbReference>
<gene>
    <name evidence="3" type="ORF">ACFP3U_25460</name>
</gene>
<dbReference type="NCBIfam" id="TIGR01733">
    <property type="entry name" value="AA-adenyl-dom"/>
    <property type="match status" value="1"/>
</dbReference>
<dbReference type="RefSeq" id="WP_380227979.1">
    <property type="nucleotide sequence ID" value="NZ_JBHSOF010000038.1"/>
</dbReference>
<dbReference type="InterPro" id="IPR000873">
    <property type="entry name" value="AMP-dep_synth/lig_dom"/>
</dbReference>
<protein>
    <submittedName>
        <fullName evidence="3">Amino acid adenylation domain-containing protein</fullName>
    </submittedName>
</protein>